<feature type="domain" description="DUF7744" evidence="2">
    <location>
        <begin position="983"/>
        <end position="1082"/>
    </location>
</feature>
<organism evidence="3 4">
    <name type="scientific">Selenomonas ruminantium</name>
    <dbReference type="NCBI Taxonomy" id="971"/>
    <lineage>
        <taxon>Bacteria</taxon>
        <taxon>Bacillati</taxon>
        <taxon>Bacillota</taxon>
        <taxon>Negativicutes</taxon>
        <taxon>Selenomonadales</taxon>
        <taxon>Selenomonadaceae</taxon>
        <taxon>Selenomonas</taxon>
    </lineage>
</organism>
<evidence type="ECO:0000313" key="4">
    <source>
        <dbReference type="Proteomes" id="UP000182412"/>
    </source>
</evidence>
<dbReference type="Pfam" id="PF24897">
    <property type="entry name" value="DUF7744"/>
    <property type="match status" value="1"/>
</dbReference>
<dbReference type="InterPro" id="IPR056646">
    <property type="entry name" value="DUF7744"/>
</dbReference>
<proteinExistence type="predicted"/>
<dbReference type="OrthoDB" id="9757917at2"/>
<evidence type="ECO:0000313" key="3">
    <source>
        <dbReference type="EMBL" id="SDO82618.1"/>
    </source>
</evidence>
<dbReference type="Pfam" id="PF04465">
    <property type="entry name" value="DUF499"/>
    <property type="match status" value="1"/>
</dbReference>
<dbReference type="AlphaFoldDB" id="A0A1H0MQB0"/>
<evidence type="ECO:0000256" key="1">
    <source>
        <dbReference type="SAM" id="MobiDB-lite"/>
    </source>
</evidence>
<evidence type="ECO:0000259" key="2">
    <source>
        <dbReference type="Pfam" id="PF24897"/>
    </source>
</evidence>
<gene>
    <name evidence="3" type="ORF">SAMN05216366_1023</name>
</gene>
<reference evidence="3 4" key="1">
    <citation type="submission" date="2016-10" db="EMBL/GenBank/DDBJ databases">
        <authorList>
            <person name="de Groot N.N."/>
        </authorList>
    </citation>
    <scope>NUCLEOTIDE SEQUENCE [LARGE SCALE GENOMIC DNA]</scope>
    <source>
        <strain evidence="3 4">S137</strain>
    </source>
</reference>
<dbReference type="EMBL" id="FNJQ01000002">
    <property type="protein sequence ID" value="SDO82618.1"/>
    <property type="molecule type" value="Genomic_DNA"/>
</dbReference>
<accession>A0A1H0MQB0</accession>
<feature type="region of interest" description="Disordered" evidence="1">
    <location>
        <begin position="446"/>
        <end position="465"/>
    </location>
</feature>
<protein>
    <recommendedName>
        <fullName evidence="2">DUF7744 domain-containing protein</fullName>
    </recommendedName>
</protein>
<dbReference type="Proteomes" id="UP000182412">
    <property type="component" value="Unassembled WGS sequence"/>
</dbReference>
<name>A0A1H0MQB0_SELRU</name>
<dbReference type="RefSeq" id="WP_074570871.1">
    <property type="nucleotide sequence ID" value="NZ_FNJQ01000002.1"/>
</dbReference>
<sequence length="1085" mass="120503">MKTVIEACRPHQGLIDGTLNLEVFTAALGPVIDFYHKKGKSNIDRVYTDAEMFFRDATYPTDGLKRILDNVFRRIAGDMTAGSVMKLETAFGGGKTHSLISCVHIAYRGRELEPVTKGIIDSDYLPEPGTVSVVGIAGDELPVRKTQGDKLSPYTIWGEMALQLGGEKLYREVQAEAEDYAAPGSEFFEKVLGNRKVILMFDELAQYAARLEVVMPGHGSDQLSAFLMSLNNHAQNHPGIAVIVTLASASDAFAKQTEALSQKLNEIIGKNKFTKEDAGAIAQRANKSVISVVNRNVKVETPVQASEIAPILAKRLFTSIDMSAAEEVSRAYGDMYVKNASLLPEEANMANFAQRMVENYPFHPTFIDFLNNRLSLAENFQGTRGVLRVLALTIRDIWQKKLPISLIHTCNIDMRNAATVNEILGRTGSADLKTALNTDIGSVETTSLGSGLSQAERADRKNPHPDGLPMYELTWKTVFLNSLVARGEGKTAKAFGINQQDALFMISSPVLPPAQVDIALEEISNSAFYLRCEDGKYFAHQDPTLNSVLAQIRENVNSKRIQQKLKSLAGSLLSDNHLFSIQQDVRQPQDIPDNNTKPAVAVVALDAQEIDPMKLLQEKGDGMPRLHQNMVVMLIPSTVKVLLDNSSQNLFGTENDNSHSLSYVEDLARQVIAINDLKDRPTAYGINAHKLEDPEFVETSREREMALTMEVAAMYNKLYFANGTQIECRELRTAAGDSGATILNQVAQTLIASNKMIHKEAGGFNATDLKSLQKMFFANGDRISVTDVKNCFYRHRMWPMLANTADLDRLLREGVQKGTWIVYAMGDSSEELPHEIYTQEQLVDMNADLLQGKYSLMTIEGAKQRHWLEKDRVPAEKIQAKIKEILDVSGAAPVSDLQEAVKASYANAKDEQIIEGVREVMKTAGYSAYVGDVNQQDKPENMIDSYSAQFHDIQLTDIIITQREKSERGWLQNAAGAGFLENMSDNERANKLYKVLNNISGWYNRGKAHQDIEELEFTDLRLPSGATMRICFNNLTPMDIKKLDELFLDILGVAKVSDNTCGYITIQDTSDDEDELIKELKKQGE</sequence>
<dbReference type="InterPro" id="IPR007555">
    <property type="entry name" value="DUF499"/>
</dbReference>